<evidence type="ECO:0000313" key="3">
    <source>
        <dbReference type="Proteomes" id="UP001497392"/>
    </source>
</evidence>
<feature type="compositionally biased region" description="Polar residues" evidence="1">
    <location>
        <begin position="279"/>
        <end position="299"/>
    </location>
</feature>
<accession>A0ABP1G2V9</accession>
<dbReference type="EMBL" id="CAXHTA020000012">
    <property type="protein sequence ID" value="CAL5225574.1"/>
    <property type="molecule type" value="Genomic_DNA"/>
</dbReference>
<dbReference type="PANTHER" id="PTHR36403:SF1">
    <property type="entry name" value="PROTEIN COFACTOR ASSEMBLY OF COMPLEX C SUBUNIT B CCB2, CHLOROPLASTIC"/>
    <property type="match status" value="1"/>
</dbReference>
<sequence>MSGSLVNAQNCHITWCGPVHKTLPAASWKATYGPRPGLSVGSETRQGRPERRHVLQALRGAEDTDIAVFRFTLGIPGFNDALLPRVVGIFGAALLAANHLSDQGATTAAQVRTECLGAALSALCIATPSIGARLQAAQPGRGRTAGSADQSSGQVFQIAPNLPDDVKTDLAWASYSLLRNTNSSGVLVAVSKGNVQVVRGTVRQAAGAKTGQAVLDDVQEDLQRALDTPTSPLAEAMSTSSSPVYLPDAAALSRASVKGGLLPDSACSALVQPLRPLPQSASSAGDATSSRNRGNSQEEIISRETDSSGNGSVGDDSPRGKSPAAGMLMLWSDKPRALSQRERLWAAAVAAKLYDTLS</sequence>
<organism evidence="2 3">
    <name type="scientific">Coccomyxa viridis</name>
    <dbReference type="NCBI Taxonomy" id="1274662"/>
    <lineage>
        <taxon>Eukaryota</taxon>
        <taxon>Viridiplantae</taxon>
        <taxon>Chlorophyta</taxon>
        <taxon>core chlorophytes</taxon>
        <taxon>Trebouxiophyceae</taxon>
        <taxon>Trebouxiophyceae incertae sedis</taxon>
        <taxon>Coccomyxaceae</taxon>
        <taxon>Coccomyxa</taxon>
    </lineage>
</organism>
<keyword evidence="3" id="KW-1185">Reference proteome</keyword>
<proteinExistence type="predicted"/>
<name>A0ABP1G2V9_9CHLO</name>
<dbReference type="Proteomes" id="UP001497392">
    <property type="component" value="Unassembled WGS sequence"/>
</dbReference>
<reference evidence="2 3" key="1">
    <citation type="submission" date="2024-06" db="EMBL/GenBank/DDBJ databases">
        <authorList>
            <person name="Kraege A."/>
            <person name="Thomma B."/>
        </authorList>
    </citation>
    <scope>NUCLEOTIDE SEQUENCE [LARGE SCALE GENOMIC DNA]</scope>
</reference>
<protein>
    <submittedName>
        <fullName evidence="2">G8418 protein</fullName>
    </submittedName>
</protein>
<feature type="region of interest" description="Disordered" evidence="1">
    <location>
        <begin position="276"/>
        <end position="325"/>
    </location>
</feature>
<evidence type="ECO:0000256" key="1">
    <source>
        <dbReference type="SAM" id="MobiDB-lite"/>
    </source>
</evidence>
<dbReference type="Pfam" id="PF11152">
    <property type="entry name" value="CCB2_CCB4"/>
    <property type="match status" value="1"/>
</dbReference>
<comment type="caution">
    <text evidence="2">The sequence shown here is derived from an EMBL/GenBank/DDBJ whole genome shotgun (WGS) entry which is preliminary data.</text>
</comment>
<dbReference type="PANTHER" id="PTHR36403">
    <property type="entry name" value="PROTEIN COFACTOR ASSEMBLY OF COMPLEX C SUBUNIT B CCB2, CHLOROPLASTIC"/>
    <property type="match status" value="1"/>
</dbReference>
<dbReference type="InterPro" id="IPR044970">
    <property type="entry name" value="CCB2"/>
</dbReference>
<dbReference type="InterPro" id="IPR021325">
    <property type="entry name" value="CCB2/CCB4"/>
</dbReference>
<gene>
    <name evidence="2" type="primary">g8418</name>
    <name evidence="2" type="ORF">VP750_LOCUS7233</name>
</gene>
<evidence type="ECO:0000313" key="2">
    <source>
        <dbReference type="EMBL" id="CAL5225574.1"/>
    </source>
</evidence>